<dbReference type="Pfam" id="PF00012">
    <property type="entry name" value="HSP70"/>
    <property type="match status" value="1"/>
</dbReference>
<protein>
    <submittedName>
        <fullName evidence="5">Ethanolamine utilization protein EutJ</fullName>
    </submittedName>
</protein>
<dbReference type="InterPro" id="IPR050696">
    <property type="entry name" value="FtsA/MreB"/>
</dbReference>
<dbReference type="OrthoDB" id="306538at2"/>
<feature type="domain" description="SHS2" evidence="4">
    <location>
        <begin position="39"/>
        <end position="145"/>
    </location>
</feature>
<evidence type="ECO:0000256" key="2">
    <source>
        <dbReference type="ARBA" id="ARBA00022840"/>
    </source>
</evidence>
<dbReference type="PANTHER" id="PTHR32432:SF3">
    <property type="entry name" value="ETHANOLAMINE UTILIZATION PROTEIN EUTJ"/>
    <property type="match status" value="1"/>
</dbReference>
<dbReference type="InterPro" id="IPR043129">
    <property type="entry name" value="ATPase_NBD"/>
</dbReference>
<accession>A0A0A8QNN9</accession>
<dbReference type="Proteomes" id="UP000250080">
    <property type="component" value="Chromosome I"/>
</dbReference>
<dbReference type="GO" id="GO:0140662">
    <property type="term" value="F:ATP-dependent protein folding chaperone"/>
    <property type="evidence" value="ECO:0007669"/>
    <property type="project" value="InterPro"/>
</dbReference>
<dbReference type="InterPro" id="IPR013366">
    <property type="entry name" value="EutJ"/>
</dbReference>
<dbReference type="RefSeq" id="WP_051733969.1">
    <property type="nucleotide sequence ID" value="NZ_CCYQ01000042.1"/>
</dbReference>
<keyword evidence="3" id="KW-0143">Chaperone</keyword>
<dbReference type="SUPFAM" id="SSF53067">
    <property type="entry name" value="Actin-like ATPase domain"/>
    <property type="match status" value="1"/>
</dbReference>
<dbReference type="NCBIfam" id="TIGR02529">
    <property type="entry name" value="EutJ"/>
    <property type="match status" value="1"/>
</dbReference>
<evidence type="ECO:0000256" key="3">
    <source>
        <dbReference type="ARBA" id="ARBA00023186"/>
    </source>
</evidence>
<organism evidence="5 6">
    <name type="scientific">Propionibacterium freudenreichii</name>
    <dbReference type="NCBI Taxonomy" id="1744"/>
    <lineage>
        <taxon>Bacteria</taxon>
        <taxon>Bacillati</taxon>
        <taxon>Actinomycetota</taxon>
        <taxon>Actinomycetes</taxon>
        <taxon>Propionibacteriales</taxon>
        <taxon>Propionibacteriaceae</taxon>
        <taxon>Propionibacterium</taxon>
    </lineage>
</organism>
<dbReference type="InterPro" id="IPR003494">
    <property type="entry name" value="SHS2_FtsA"/>
</dbReference>
<dbReference type="InterPro" id="IPR013126">
    <property type="entry name" value="Hsp_70_fam"/>
</dbReference>
<proteinExistence type="predicted"/>
<keyword evidence="1" id="KW-0547">Nucleotide-binding</keyword>
<keyword evidence="2" id="KW-0067">ATP-binding</keyword>
<dbReference type="NCBIfam" id="NF011660">
    <property type="entry name" value="PRK15080.1"/>
    <property type="match status" value="1"/>
</dbReference>
<reference evidence="5 6" key="1">
    <citation type="submission" date="2016-09" db="EMBL/GenBank/DDBJ databases">
        <authorList>
            <person name="Laine KS P."/>
        </authorList>
    </citation>
    <scope>NUCLEOTIDE SEQUENCE [LARGE SCALE GENOMIC DNA]</scope>
    <source>
        <strain evidence="5">PFRJS-23</strain>
    </source>
</reference>
<evidence type="ECO:0000313" key="5">
    <source>
        <dbReference type="EMBL" id="SCQ79180.1"/>
    </source>
</evidence>
<evidence type="ECO:0000256" key="1">
    <source>
        <dbReference type="ARBA" id="ARBA00022741"/>
    </source>
</evidence>
<evidence type="ECO:0000313" key="6">
    <source>
        <dbReference type="Proteomes" id="UP000250080"/>
    </source>
</evidence>
<gene>
    <name evidence="5" type="ORF">PFR_JS23_1318</name>
</gene>
<dbReference type="SMART" id="SM00842">
    <property type="entry name" value="FtsA"/>
    <property type="match status" value="1"/>
</dbReference>
<name>A0A0A8QNN9_9ACTN</name>
<dbReference type="AlphaFoldDB" id="A0A0A8QNN9"/>
<dbReference type="EMBL" id="LT618793">
    <property type="protein sequence ID" value="SCQ79180.1"/>
    <property type="molecule type" value="Genomic_DNA"/>
</dbReference>
<dbReference type="GeneID" id="61222405"/>
<evidence type="ECO:0000259" key="4">
    <source>
        <dbReference type="SMART" id="SM00842"/>
    </source>
</evidence>
<sequence>MAMTGMVVTTHVELPEQAIMRFAEQVRTGAIDEPTGQMRLGFDLGTANIVVAVVDAANHPIAGGWVHSTVVRDGVVVDWAGATSAVRALRADVEQRLGHEFTKASISIPPGISDGDIQVFANVIGAAGLDLDEVVDEPVAAARAMGITDGAVIDVGAGTTGVSILEDGKVVLSVDEATGGHHMTLVLAGSNNIDYDQAEAMKKDPQYREQVLGTIRPTLDKMATIAAQALGSRDVPAVYLVGGSSSFESAPAIFEARLHRPVVRPAQPLFITPLGIPMPAQEESR</sequence>
<dbReference type="GO" id="GO:0005524">
    <property type="term" value="F:ATP binding"/>
    <property type="evidence" value="ECO:0007669"/>
    <property type="project" value="UniProtKB-KW"/>
</dbReference>
<dbReference type="GO" id="GO:0051301">
    <property type="term" value="P:cell division"/>
    <property type="evidence" value="ECO:0007669"/>
    <property type="project" value="InterPro"/>
</dbReference>
<dbReference type="PANTHER" id="PTHR32432">
    <property type="entry name" value="CELL DIVISION PROTEIN FTSA-RELATED"/>
    <property type="match status" value="1"/>
</dbReference>
<dbReference type="Gene3D" id="3.30.420.40">
    <property type="match status" value="2"/>
</dbReference>